<dbReference type="Proteomes" id="UP000796761">
    <property type="component" value="Unassembled WGS sequence"/>
</dbReference>
<reference evidence="2" key="1">
    <citation type="submission" date="2019-04" db="EMBL/GenBank/DDBJ databases">
        <title>Genome assembly of Zosterops borbonicus 15179.</title>
        <authorList>
            <person name="Leroy T."/>
            <person name="Anselmetti Y."/>
            <person name="Tilak M.-K."/>
            <person name="Nabholz B."/>
        </authorList>
    </citation>
    <scope>NUCLEOTIDE SEQUENCE</scope>
    <source>
        <strain evidence="2">HGM_15179</strain>
        <tissue evidence="2">Muscle</tissue>
    </source>
</reference>
<sequence length="186" mass="20350">MILCRGVFTQIVTILQIQDPEQSDRIHDFRCPEILAVMATDETAQQQLTRVQDPPLCLEAELSMLSMQGATRLRLLVSLSGHIDLHHISCLNITPKDLVLTHSMIESWGQWNKWNKTVPGAQNKREEVGPLGNAGGAGIPEQAGLQHTTKDQTNSRFLEGAKVGKSMHETSSSAGSLGFAAKVPDE</sequence>
<keyword evidence="3" id="KW-1185">Reference proteome</keyword>
<evidence type="ECO:0000256" key="1">
    <source>
        <dbReference type="SAM" id="MobiDB-lite"/>
    </source>
</evidence>
<organism evidence="2 3">
    <name type="scientific">Zosterops borbonicus</name>
    <dbReference type="NCBI Taxonomy" id="364589"/>
    <lineage>
        <taxon>Eukaryota</taxon>
        <taxon>Metazoa</taxon>
        <taxon>Chordata</taxon>
        <taxon>Craniata</taxon>
        <taxon>Vertebrata</taxon>
        <taxon>Euteleostomi</taxon>
        <taxon>Archelosauria</taxon>
        <taxon>Archosauria</taxon>
        <taxon>Dinosauria</taxon>
        <taxon>Saurischia</taxon>
        <taxon>Theropoda</taxon>
        <taxon>Coelurosauria</taxon>
        <taxon>Aves</taxon>
        <taxon>Neognathae</taxon>
        <taxon>Neoaves</taxon>
        <taxon>Telluraves</taxon>
        <taxon>Australaves</taxon>
        <taxon>Passeriformes</taxon>
        <taxon>Sylvioidea</taxon>
        <taxon>Zosteropidae</taxon>
        <taxon>Zosterops</taxon>
    </lineage>
</organism>
<evidence type="ECO:0000313" key="2">
    <source>
        <dbReference type="EMBL" id="TRZ20265.1"/>
    </source>
</evidence>
<accession>A0A8K1GJV6</accession>
<proteinExistence type="predicted"/>
<feature type="region of interest" description="Disordered" evidence="1">
    <location>
        <begin position="133"/>
        <end position="186"/>
    </location>
</feature>
<comment type="caution">
    <text evidence="2">The sequence shown here is derived from an EMBL/GenBank/DDBJ whole genome shotgun (WGS) entry which is preliminary data.</text>
</comment>
<dbReference type="AlphaFoldDB" id="A0A8K1GJV6"/>
<name>A0A8K1GJV6_9PASS</name>
<feature type="compositionally biased region" description="Polar residues" evidence="1">
    <location>
        <begin position="145"/>
        <end position="156"/>
    </location>
</feature>
<protein>
    <submittedName>
        <fullName evidence="2">Uncharacterized protein</fullName>
    </submittedName>
</protein>
<gene>
    <name evidence="2" type="ORF">HGM15179_006850</name>
</gene>
<dbReference type="EMBL" id="SWJQ01000156">
    <property type="protein sequence ID" value="TRZ20265.1"/>
    <property type="molecule type" value="Genomic_DNA"/>
</dbReference>
<evidence type="ECO:0000313" key="3">
    <source>
        <dbReference type="Proteomes" id="UP000796761"/>
    </source>
</evidence>